<keyword evidence="2" id="KW-0479">Metal-binding</keyword>
<proteinExistence type="predicted"/>
<feature type="domain" description="Radical SAM core" evidence="5">
    <location>
        <begin position="6"/>
        <end position="244"/>
    </location>
</feature>
<evidence type="ECO:0000256" key="4">
    <source>
        <dbReference type="ARBA" id="ARBA00023014"/>
    </source>
</evidence>
<name>A0A1X2DKR1_MYCSZ</name>
<evidence type="ECO:0000256" key="1">
    <source>
        <dbReference type="ARBA" id="ARBA00022691"/>
    </source>
</evidence>
<evidence type="ECO:0000256" key="3">
    <source>
        <dbReference type="ARBA" id="ARBA00023004"/>
    </source>
</evidence>
<dbReference type="RefSeq" id="WP_085673911.1">
    <property type="nucleotide sequence ID" value="NZ_JACKRU010000460.1"/>
</dbReference>
<dbReference type="PANTHER" id="PTHR11228:SF7">
    <property type="entry name" value="PQQA PEPTIDE CYCLASE"/>
    <property type="match status" value="1"/>
</dbReference>
<protein>
    <recommendedName>
        <fullName evidence="5">Radical SAM core domain-containing protein</fullName>
    </recommendedName>
</protein>
<dbReference type="GO" id="GO:0046872">
    <property type="term" value="F:metal ion binding"/>
    <property type="evidence" value="ECO:0007669"/>
    <property type="project" value="UniProtKB-KW"/>
</dbReference>
<accession>A0A1X2DKR1</accession>
<dbReference type="SFLD" id="SFLDS00029">
    <property type="entry name" value="Radical_SAM"/>
    <property type="match status" value="1"/>
</dbReference>
<dbReference type="CDD" id="cd01335">
    <property type="entry name" value="Radical_SAM"/>
    <property type="match status" value="1"/>
</dbReference>
<dbReference type="AlphaFoldDB" id="A0A1X2DKR1"/>
<dbReference type="InterPro" id="IPR050377">
    <property type="entry name" value="Radical_SAM_PqqE_MftC-like"/>
</dbReference>
<comment type="caution">
    <text evidence="6">The sequence shown here is derived from an EMBL/GenBank/DDBJ whole genome shotgun (WGS) entry which is preliminary data.</text>
</comment>
<dbReference type="EMBL" id="LQPW01000173">
    <property type="protein sequence ID" value="ORW88807.1"/>
    <property type="molecule type" value="Genomic_DNA"/>
</dbReference>
<dbReference type="SUPFAM" id="SSF102114">
    <property type="entry name" value="Radical SAM enzymes"/>
    <property type="match status" value="1"/>
</dbReference>
<dbReference type="Pfam" id="PF04055">
    <property type="entry name" value="Radical_SAM"/>
    <property type="match status" value="1"/>
</dbReference>
<reference evidence="6 7" key="1">
    <citation type="submission" date="2016-01" db="EMBL/GenBank/DDBJ databases">
        <title>The new phylogeny of the genus Mycobacterium.</title>
        <authorList>
            <person name="Tarcisio F."/>
            <person name="Conor M."/>
            <person name="Antonella G."/>
            <person name="Elisabetta G."/>
            <person name="Giulia F.S."/>
            <person name="Sara T."/>
            <person name="Anna F."/>
            <person name="Clotilde B."/>
            <person name="Roberto B."/>
            <person name="Veronica D.S."/>
            <person name="Fabio R."/>
            <person name="Monica P."/>
            <person name="Olivier J."/>
            <person name="Enrico T."/>
            <person name="Nicola S."/>
        </authorList>
    </citation>
    <scope>NUCLEOTIDE SEQUENCE [LARGE SCALE GENOMIC DNA]</scope>
    <source>
        <strain evidence="6 7">DSM 44166</strain>
    </source>
</reference>
<dbReference type="SFLD" id="SFLDG01067">
    <property type="entry name" value="SPASM/twitch_domain_containing"/>
    <property type="match status" value="1"/>
</dbReference>
<dbReference type="Gene3D" id="3.20.20.70">
    <property type="entry name" value="Aldolase class I"/>
    <property type="match status" value="1"/>
</dbReference>
<keyword evidence="7" id="KW-1185">Reference proteome</keyword>
<keyword evidence="4" id="KW-0411">Iron-sulfur</keyword>
<keyword evidence="3" id="KW-0408">Iron</keyword>
<gene>
    <name evidence="6" type="ORF">AWC27_14000</name>
</gene>
<organism evidence="6 7">
    <name type="scientific">Mycobacterium szulgai</name>
    <dbReference type="NCBI Taxonomy" id="1787"/>
    <lineage>
        <taxon>Bacteria</taxon>
        <taxon>Bacillati</taxon>
        <taxon>Actinomycetota</taxon>
        <taxon>Actinomycetes</taxon>
        <taxon>Mycobacteriales</taxon>
        <taxon>Mycobacteriaceae</taxon>
        <taxon>Mycobacterium</taxon>
    </lineage>
</organism>
<dbReference type="GO" id="GO:0003824">
    <property type="term" value="F:catalytic activity"/>
    <property type="evidence" value="ECO:0007669"/>
    <property type="project" value="InterPro"/>
</dbReference>
<dbReference type="InterPro" id="IPR058240">
    <property type="entry name" value="rSAM_sf"/>
</dbReference>
<dbReference type="PROSITE" id="PS51918">
    <property type="entry name" value="RADICAL_SAM"/>
    <property type="match status" value="1"/>
</dbReference>
<dbReference type="InterPro" id="IPR007197">
    <property type="entry name" value="rSAM"/>
</dbReference>
<dbReference type="InterPro" id="IPR013785">
    <property type="entry name" value="Aldolase_TIM"/>
</dbReference>
<evidence type="ECO:0000313" key="7">
    <source>
        <dbReference type="Proteomes" id="UP000193317"/>
    </source>
</evidence>
<sequence length="312" mass="34467">MEVGMADDRRGLHLNISLSRACFVQCKGCYNHFGRMGKTVSSDAVVDFLAHCRARGFSKVTLCGGDPLARADIIPLLRNIKALGMTINLDTVGTPLLGPVPTRFFDRVEVDRVEAADLARLVDVIGIPVDGSSEDSVASFRSGRDSFLEEQLIILKTLDSADAKLCINTVVHKENIEDIPNILPLLEPFEAIIKWQLFQFSPTGPLGFRNRSRYLIADAVFDAVASEMRKNAIGSRLQDRLEFKSNANRKSSYLLIDSAGLAWIPRMSPGSDWDSEKDANDLRIIIGDISKNDDYQSIIDTALDPRRIVGLS</sequence>
<dbReference type="Proteomes" id="UP000193317">
    <property type="component" value="Unassembled WGS sequence"/>
</dbReference>
<dbReference type="GO" id="GO:0051536">
    <property type="term" value="F:iron-sulfur cluster binding"/>
    <property type="evidence" value="ECO:0007669"/>
    <property type="project" value="UniProtKB-KW"/>
</dbReference>
<evidence type="ECO:0000313" key="6">
    <source>
        <dbReference type="EMBL" id="ORW88807.1"/>
    </source>
</evidence>
<dbReference type="PANTHER" id="PTHR11228">
    <property type="entry name" value="RADICAL SAM DOMAIN PROTEIN"/>
    <property type="match status" value="1"/>
</dbReference>
<evidence type="ECO:0000259" key="5">
    <source>
        <dbReference type="PROSITE" id="PS51918"/>
    </source>
</evidence>
<keyword evidence="1" id="KW-0949">S-adenosyl-L-methionine</keyword>
<evidence type="ECO:0000256" key="2">
    <source>
        <dbReference type="ARBA" id="ARBA00022723"/>
    </source>
</evidence>